<gene>
    <name evidence="4" type="ORF">H9Y05_14230</name>
</gene>
<proteinExistence type="predicted"/>
<protein>
    <submittedName>
        <fullName evidence="4">T9SS type A sorting domain-containing protein</fullName>
    </submittedName>
</protein>
<evidence type="ECO:0000256" key="1">
    <source>
        <dbReference type="ARBA" id="ARBA00022729"/>
    </source>
</evidence>
<feature type="compositionally biased region" description="Gly residues" evidence="2">
    <location>
        <begin position="128"/>
        <end position="143"/>
    </location>
</feature>
<dbReference type="RefSeq" id="WP_216714668.1">
    <property type="nucleotide sequence ID" value="NZ_JACVEL010000012.1"/>
</dbReference>
<organism evidence="4 5">
    <name type="scientific">Taishania pollutisoli</name>
    <dbReference type="NCBI Taxonomy" id="2766479"/>
    <lineage>
        <taxon>Bacteria</taxon>
        <taxon>Pseudomonadati</taxon>
        <taxon>Bacteroidota</taxon>
        <taxon>Flavobacteriia</taxon>
        <taxon>Flavobacteriales</taxon>
        <taxon>Crocinitomicaceae</taxon>
        <taxon>Taishania</taxon>
    </lineage>
</organism>
<accession>A0A8J6U2S2</accession>
<comment type="caution">
    <text evidence="4">The sequence shown here is derived from an EMBL/GenBank/DDBJ whole genome shotgun (WGS) entry which is preliminary data.</text>
</comment>
<dbReference type="Pfam" id="PF18962">
    <property type="entry name" value="Por_Secre_tail"/>
    <property type="match status" value="1"/>
</dbReference>
<feature type="region of interest" description="Disordered" evidence="2">
    <location>
        <begin position="128"/>
        <end position="162"/>
    </location>
</feature>
<feature type="domain" description="Secretion system C-terminal sorting" evidence="3">
    <location>
        <begin position="439"/>
        <end position="510"/>
    </location>
</feature>
<reference evidence="4" key="1">
    <citation type="submission" date="2020-09" db="EMBL/GenBank/DDBJ databases">
        <title>Taishania pollutisoli gen. nov., sp. nov., Isolated from Tetrabromobisphenol A-Contaminated Soil.</title>
        <authorList>
            <person name="Chen Q."/>
        </authorList>
    </citation>
    <scope>NUCLEOTIDE SEQUENCE</scope>
    <source>
        <strain evidence="4">CZZ-1</strain>
    </source>
</reference>
<dbReference type="Proteomes" id="UP000652681">
    <property type="component" value="Unassembled WGS sequence"/>
</dbReference>
<dbReference type="InterPro" id="IPR026444">
    <property type="entry name" value="Secre_tail"/>
</dbReference>
<sequence length="512" mass="48858">MNGAVLSFTSLFSQCDTTYLTGNQTITFSDFMSGVYYIDGNFKIDQGVTVYVKPFTSGGCGKLEIHADNITIKGGINGDYAGFPGGIPGNGASLASSLTGHAAALTGCNSKDDAGVVSVEGGKAGAAGMGSGSGMAGTDGSAGSGPKQRCGNSNDTYGMIPGSGGAGGGGGASYGGTGTPGIAGGNGSGTHVGNNSTVSPEYAVLVGNGGAGGTTGAVYGTESGDDIEPGSGGAGAGGGGRSYDAGLAGARGGNGGGLVILEAVHELTIEGMISVNGENGSVGGHAGSGGATEKCCSDGCDDCGEANMSAGAGGGSGAGAGSGGGILLRSETASISGTLNAAGGTGGNGGNAGVGITCNYGGNIFCSSGSITTGNGQAGGKGGDGGGGRIKIFTGLCSPGQVNPVTSVLGGGNAAQGTYVHVCAASVGLETVEELRFSIYPNPAGSFVTVDLLNVTGTENKLVLTDIKGAVLLTETTTDTTVAWSLEGLNSGMYFLTIQSNGQTVATKIIKQ</sequence>
<evidence type="ECO:0000313" key="5">
    <source>
        <dbReference type="Proteomes" id="UP000652681"/>
    </source>
</evidence>
<dbReference type="AlphaFoldDB" id="A0A8J6U2S2"/>
<evidence type="ECO:0000313" key="4">
    <source>
        <dbReference type="EMBL" id="MBC9813630.1"/>
    </source>
</evidence>
<dbReference type="NCBIfam" id="TIGR04183">
    <property type="entry name" value="Por_Secre_tail"/>
    <property type="match status" value="1"/>
</dbReference>
<keyword evidence="1" id="KW-0732">Signal</keyword>
<evidence type="ECO:0000259" key="3">
    <source>
        <dbReference type="Pfam" id="PF18962"/>
    </source>
</evidence>
<name>A0A8J6U2S2_9FLAO</name>
<evidence type="ECO:0000256" key="2">
    <source>
        <dbReference type="SAM" id="MobiDB-lite"/>
    </source>
</evidence>
<dbReference type="EMBL" id="JACVEL010000012">
    <property type="protein sequence ID" value="MBC9813630.1"/>
    <property type="molecule type" value="Genomic_DNA"/>
</dbReference>
<keyword evidence="5" id="KW-1185">Reference proteome</keyword>